<feature type="compositionally biased region" description="Polar residues" evidence="1">
    <location>
        <begin position="81"/>
        <end position="97"/>
    </location>
</feature>
<feature type="region of interest" description="Disordered" evidence="1">
    <location>
        <begin position="17"/>
        <end position="97"/>
    </location>
</feature>
<protein>
    <submittedName>
        <fullName evidence="2">Uncharacterized protein</fullName>
    </submittedName>
</protein>
<sequence length="142" mass="16293">LDPKQVLSQEQMQERLIEHKNNKRIKTNLNENQPVLNNTQDKENKNSPVKRLRLRGDWSDTGPESRPSNEEEVVVEETATVPVQSDSSNEQQSPNRNLQNFFMQRMSDILTQLVTSSTSEIEQTNEETEIATTTNESLVPIE</sequence>
<evidence type="ECO:0000313" key="2">
    <source>
        <dbReference type="EMBL" id="CAF4420320.1"/>
    </source>
</evidence>
<organism evidence="2 3">
    <name type="scientific">Adineta steineri</name>
    <dbReference type="NCBI Taxonomy" id="433720"/>
    <lineage>
        <taxon>Eukaryota</taxon>
        <taxon>Metazoa</taxon>
        <taxon>Spiralia</taxon>
        <taxon>Gnathifera</taxon>
        <taxon>Rotifera</taxon>
        <taxon>Eurotatoria</taxon>
        <taxon>Bdelloidea</taxon>
        <taxon>Adinetida</taxon>
        <taxon>Adinetidae</taxon>
        <taxon>Adineta</taxon>
    </lineage>
</organism>
<feature type="region of interest" description="Disordered" evidence="1">
    <location>
        <begin position="115"/>
        <end position="142"/>
    </location>
</feature>
<dbReference type="EMBL" id="CAJOBB010027052">
    <property type="protein sequence ID" value="CAF4420320.1"/>
    <property type="molecule type" value="Genomic_DNA"/>
</dbReference>
<evidence type="ECO:0000313" key="3">
    <source>
        <dbReference type="Proteomes" id="UP000663868"/>
    </source>
</evidence>
<evidence type="ECO:0000256" key="1">
    <source>
        <dbReference type="SAM" id="MobiDB-lite"/>
    </source>
</evidence>
<comment type="caution">
    <text evidence="2">The sequence shown here is derived from an EMBL/GenBank/DDBJ whole genome shotgun (WGS) entry which is preliminary data.</text>
</comment>
<accession>A0A820QFV3</accession>
<dbReference type="Proteomes" id="UP000663868">
    <property type="component" value="Unassembled WGS sequence"/>
</dbReference>
<feature type="non-terminal residue" evidence="2">
    <location>
        <position position="1"/>
    </location>
</feature>
<dbReference type="AlphaFoldDB" id="A0A820QFV3"/>
<feature type="compositionally biased region" description="Polar residues" evidence="1">
    <location>
        <begin position="27"/>
        <end position="39"/>
    </location>
</feature>
<reference evidence="2" key="1">
    <citation type="submission" date="2021-02" db="EMBL/GenBank/DDBJ databases">
        <authorList>
            <person name="Nowell W R."/>
        </authorList>
    </citation>
    <scope>NUCLEOTIDE SEQUENCE</scope>
</reference>
<feature type="non-terminal residue" evidence="2">
    <location>
        <position position="142"/>
    </location>
</feature>
<name>A0A820QFV3_9BILA</name>
<proteinExistence type="predicted"/>
<feature type="compositionally biased region" description="Low complexity" evidence="1">
    <location>
        <begin position="130"/>
        <end position="142"/>
    </location>
</feature>
<gene>
    <name evidence="2" type="ORF">KXQ929_LOCUS52150</name>
</gene>